<comment type="caution">
    <text evidence="1">The sequence shown here is derived from an EMBL/GenBank/DDBJ whole genome shotgun (WGS) entry which is preliminary data.</text>
</comment>
<proteinExistence type="predicted"/>
<name>A0ABR4BRZ5_9HELO</name>
<accession>A0ABR4BRZ5</accession>
<organism evidence="1 2">
    <name type="scientific">Oculimacula yallundae</name>
    <dbReference type="NCBI Taxonomy" id="86028"/>
    <lineage>
        <taxon>Eukaryota</taxon>
        <taxon>Fungi</taxon>
        <taxon>Dikarya</taxon>
        <taxon>Ascomycota</taxon>
        <taxon>Pezizomycotina</taxon>
        <taxon>Leotiomycetes</taxon>
        <taxon>Helotiales</taxon>
        <taxon>Ploettnerulaceae</taxon>
        <taxon>Oculimacula</taxon>
    </lineage>
</organism>
<reference evidence="1 2" key="1">
    <citation type="journal article" date="2024" name="Commun. Biol.">
        <title>Comparative genomic analysis of thermophilic fungi reveals convergent evolutionary adaptations and gene losses.</title>
        <authorList>
            <person name="Steindorff A.S."/>
            <person name="Aguilar-Pontes M.V."/>
            <person name="Robinson A.J."/>
            <person name="Andreopoulos B."/>
            <person name="LaButti K."/>
            <person name="Kuo A."/>
            <person name="Mondo S."/>
            <person name="Riley R."/>
            <person name="Otillar R."/>
            <person name="Haridas S."/>
            <person name="Lipzen A."/>
            <person name="Grimwood J."/>
            <person name="Schmutz J."/>
            <person name="Clum A."/>
            <person name="Reid I.D."/>
            <person name="Moisan M.C."/>
            <person name="Butler G."/>
            <person name="Nguyen T.T.M."/>
            <person name="Dewar K."/>
            <person name="Conant G."/>
            <person name="Drula E."/>
            <person name="Henrissat B."/>
            <person name="Hansel C."/>
            <person name="Singer S."/>
            <person name="Hutchinson M.I."/>
            <person name="de Vries R.P."/>
            <person name="Natvig D.O."/>
            <person name="Powell A.J."/>
            <person name="Tsang A."/>
            <person name="Grigoriev I.V."/>
        </authorList>
    </citation>
    <scope>NUCLEOTIDE SEQUENCE [LARGE SCALE GENOMIC DNA]</scope>
    <source>
        <strain evidence="1 2">CBS 494.80</strain>
    </source>
</reference>
<evidence type="ECO:0000313" key="2">
    <source>
        <dbReference type="Proteomes" id="UP001595075"/>
    </source>
</evidence>
<dbReference type="EMBL" id="JAZHXI010000022">
    <property type="protein sequence ID" value="KAL2060442.1"/>
    <property type="molecule type" value="Genomic_DNA"/>
</dbReference>
<gene>
    <name evidence="1" type="ORF">VTL71DRAFT_9473</name>
</gene>
<keyword evidence="2" id="KW-1185">Reference proteome</keyword>
<protein>
    <submittedName>
        <fullName evidence="1">Uncharacterized protein</fullName>
    </submittedName>
</protein>
<evidence type="ECO:0000313" key="1">
    <source>
        <dbReference type="EMBL" id="KAL2060442.1"/>
    </source>
</evidence>
<sequence length="139" mass="16468">MSSQESRANYNEDHNIFEFWQARFKQRRNLDYNEIKTFLDASPASYVKFIVWAQYDNQIVQELVNFSERMESRLSTDALLQEIIWTLETRQLLFAFVLSDPPQSSEDIGLKATKNNLNKFKEQRYKATEHIHNATKSVI</sequence>
<dbReference type="Proteomes" id="UP001595075">
    <property type="component" value="Unassembled WGS sequence"/>
</dbReference>